<dbReference type="Gramene" id="scaffold_202751.1">
    <property type="protein sequence ID" value="scaffold_202751.1"/>
    <property type="gene ID" value="scaffold_202751.1"/>
</dbReference>
<keyword evidence="3" id="KW-1185">Reference proteome</keyword>
<evidence type="ECO:0000256" key="1">
    <source>
        <dbReference type="SAM" id="Coils"/>
    </source>
</evidence>
<proteinExistence type="predicted"/>
<protein>
    <submittedName>
        <fullName evidence="2">Uncharacterized protein</fullName>
    </submittedName>
</protein>
<name>D7KV50_ARALL</name>
<dbReference type="STRING" id="81972.D7KV50"/>
<evidence type="ECO:0000313" key="2">
    <source>
        <dbReference type="EMBL" id="EFH63964.1"/>
    </source>
</evidence>
<dbReference type="EMBL" id="GL348714">
    <property type="protein sequence ID" value="EFH63964.1"/>
    <property type="molecule type" value="Genomic_DNA"/>
</dbReference>
<keyword evidence="1" id="KW-0175">Coiled coil</keyword>
<dbReference type="HOGENOM" id="CLU_2041227_0_0_1"/>
<evidence type="ECO:0000313" key="3">
    <source>
        <dbReference type="Proteomes" id="UP000008694"/>
    </source>
</evidence>
<dbReference type="AlphaFoldDB" id="D7KV50"/>
<dbReference type="PANTHER" id="PTHR31580">
    <property type="entry name" value="FILAMENT-LIKE PLANT PROTEIN 4"/>
    <property type="match status" value="1"/>
</dbReference>
<dbReference type="Proteomes" id="UP000008694">
    <property type="component" value="Unassembled WGS sequence"/>
</dbReference>
<gene>
    <name evidence="2" type="ORF">ARALYDRAFT_895677</name>
</gene>
<reference evidence="3" key="1">
    <citation type="journal article" date="2011" name="Nat. Genet.">
        <title>The Arabidopsis lyrata genome sequence and the basis of rapid genome size change.</title>
        <authorList>
            <person name="Hu T.T."/>
            <person name="Pattyn P."/>
            <person name="Bakker E.G."/>
            <person name="Cao J."/>
            <person name="Cheng J.-F."/>
            <person name="Clark R.M."/>
            <person name="Fahlgren N."/>
            <person name="Fawcett J.A."/>
            <person name="Grimwood J."/>
            <person name="Gundlach H."/>
            <person name="Haberer G."/>
            <person name="Hollister J.D."/>
            <person name="Ossowski S."/>
            <person name="Ottilar R.P."/>
            <person name="Salamov A.A."/>
            <person name="Schneeberger K."/>
            <person name="Spannagl M."/>
            <person name="Wang X."/>
            <person name="Yang L."/>
            <person name="Nasrallah M.E."/>
            <person name="Bergelson J."/>
            <person name="Carrington J.C."/>
            <person name="Gaut B.S."/>
            <person name="Schmutz J."/>
            <person name="Mayer K.F.X."/>
            <person name="Van de Peer Y."/>
            <person name="Grigoriev I.V."/>
            <person name="Nordborg M."/>
            <person name="Weigel D."/>
            <person name="Guo Y.-L."/>
        </authorList>
    </citation>
    <scope>NUCLEOTIDE SEQUENCE [LARGE SCALE GENOMIC DNA]</scope>
    <source>
        <strain evidence="3">cv. MN47</strain>
    </source>
</reference>
<dbReference type="PANTHER" id="PTHR31580:SF5">
    <property type="entry name" value="FILAMENT-LIKE PLANT PROTEIN 1-RELATED"/>
    <property type="match status" value="1"/>
</dbReference>
<sequence length="121" mass="13599">MDDFLEMERLVAFPETLDGSGKSGPESVTGEAVVGLKEELESEVKCNREEAGIQIKNSLAAEVEVLTCRIKQLEVKLEKLEAEKDELKREVKCNREVESTLRLELEAIACDKMEQDEVLES</sequence>
<organism evidence="3">
    <name type="scientific">Arabidopsis lyrata subsp. lyrata</name>
    <name type="common">Lyre-leaved rock-cress</name>
    <dbReference type="NCBI Taxonomy" id="81972"/>
    <lineage>
        <taxon>Eukaryota</taxon>
        <taxon>Viridiplantae</taxon>
        <taxon>Streptophyta</taxon>
        <taxon>Embryophyta</taxon>
        <taxon>Tracheophyta</taxon>
        <taxon>Spermatophyta</taxon>
        <taxon>Magnoliopsida</taxon>
        <taxon>eudicotyledons</taxon>
        <taxon>Gunneridae</taxon>
        <taxon>Pentapetalae</taxon>
        <taxon>rosids</taxon>
        <taxon>malvids</taxon>
        <taxon>Brassicales</taxon>
        <taxon>Brassicaceae</taxon>
        <taxon>Camelineae</taxon>
        <taxon>Arabidopsis</taxon>
    </lineage>
</organism>
<accession>D7KV50</accession>
<feature type="coiled-coil region" evidence="1">
    <location>
        <begin position="56"/>
        <end position="97"/>
    </location>
</feature>